<dbReference type="Proteomes" id="UP000568877">
    <property type="component" value="Unassembled WGS sequence"/>
</dbReference>
<evidence type="ECO:0000313" key="1">
    <source>
        <dbReference type="EMBL" id="GFP32211.1"/>
    </source>
</evidence>
<reference evidence="1 2" key="1">
    <citation type="journal article" date="2020" name="Front. Microbiol.">
        <title>Single-cell genomics of novel Actinobacteria with the Wood-Ljungdahl pathway discovered in a serpentinizing system.</title>
        <authorList>
            <person name="Merino N."/>
            <person name="Kawai M."/>
            <person name="Boyd E.S."/>
            <person name="Colman D.R."/>
            <person name="McGlynn S.E."/>
            <person name="Nealson K.H."/>
            <person name="Kurokawa K."/>
            <person name="Hongoh Y."/>
        </authorList>
    </citation>
    <scope>NUCLEOTIDE SEQUENCE [LARGE SCALE GENOMIC DNA]</scope>
    <source>
        <strain evidence="1 2">S42</strain>
    </source>
</reference>
<dbReference type="EMBL" id="BLSA01000043">
    <property type="protein sequence ID" value="GFP32211.1"/>
    <property type="molecule type" value="Genomic_DNA"/>
</dbReference>
<name>A0A6V8PMW2_9ACTN</name>
<organism evidence="1 2">
    <name type="scientific">Candidatus Hakubella thermalkaliphila</name>
    <dbReference type="NCBI Taxonomy" id="2754717"/>
    <lineage>
        <taxon>Bacteria</taxon>
        <taxon>Bacillati</taxon>
        <taxon>Actinomycetota</taxon>
        <taxon>Actinomycetota incertae sedis</taxon>
        <taxon>Candidatus Hakubellales</taxon>
        <taxon>Candidatus Hakubellaceae</taxon>
        <taxon>Candidatus Hakubella</taxon>
    </lineage>
</organism>
<comment type="caution">
    <text evidence="1">The sequence shown here is derived from an EMBL/GenBank/DDBJ whole genome shotgun (WGS) entry which is preliminary data.</text>
</comment>
<dbReference type="AlphaFoldDB" id="A0A6V8PMW2"/>
<gene>
    <name evidence="1" type="ORF">HKBW3S42_00516</name>
</gene>
<protein>
    <submittedName>
        <fullName evidence="1">Uncharacterized protein</fullName>
    </submittedName>
</protein>
<accession>A0A6V8PMW2</accession>
<evidence type="ECO:0000313" key="2">
    <source>
        <dbReference type="Proteomes" id="UP000568877"/>
    </source>
</evidence>
<proteinExistence type="predicted"/>
<sequence length="85" mass="9911">MHRGAPHRMKIVLFSREVSIGRGIITTVVIQNKETVFLLRPMVIYPLAFHVWFRADFRIALFLWLIRDKFEINSSFEIPGISGPI</sequence>